<keyword evidence="4" id="KW-0378">Hydrolase</keyword>
<dbReference type="InterPro" id="IPR046778">
    <property type="entry name" value="UPF0758_N"/>
</dbReference>
<protein>
    <submittedName>
        <fullName evidence="9">DNA repair protein RadC</fullName>
    </submittedName>
</protein>
<keyword evidence="2" id="KW-0645">Protease</keyword>
<dbReference type="SUPFAM" id="SSF102712">
    <property type="entry name" value="JAB1/MPN domain"/>
    <property type="match status" value="1"/>
</dbReference>
<sequence>MKIQEIEPQLRPREKALRHGIAALSDRELLAVLLQSGTKGKSALELADEVLFRCGSLAKLMQMQPKDLMDITGIKEVRAMQLFAGIELSKRIAETSVQQEAVHTPADLVSWLQLRYGHEQQEHFIVVFLDVHNHILHHRTLFLGTLNASMVHPREIYKEALRCSACSIICAHNHPGGEVMPSQADLHVTKQIVQSGEIVGIPLLDHLIIGRDSWFSFRQHDLL</sequence>
<evidence type="ECO:0000256" key="7">
    <source>
        <dbReference type="RuleBase" id="RU003797"/>
    </source>
</evidence>
<evidence type="ECO:0000256" key="2">
    <source>
        <dbReference type="ARBA" id="ARBA00022670"/>
    </source>
</evidence>
<evidence type="ECO:0000259" key="8">
    <source>
        <dbReference type="PROSITE" id="PS50249"/>
    </source>
</evidence>
<keyword evidence="6" id="KW-0482">Metalloprotease</keyword>
<dbReference type="RefSeq" id="WP_289608232.1">
    <property type="nucleotide sequence ID" value="NZ_JAUDCG010000044.1"/>
</dbReference>
<dbReference type="Proteomes" id="UP001529340">
    <property type="component" value="Unassembled WGS sequence"/>
</dbReference>
<reference evidence="9 10" key="2">
    <citation type="submission" date="2023-06" db="EMBL/GenBank/DDBJ databases">
        <title>Identification and characterization of horizontal gene transfer across gut microbiota members of farm animals based on homology search.</title>
        <authorList>
            <person name="Schwarzerova J."/>
            <person name="Nykrynova M."/>
            <person name="Jureckova K."/>
            <person name="Cejkova D."/>
            <person name="Rychlik I."/>
        </authorList>
    </citation>
    <scope>NUCLEOTIDE SEQUENCE [LARGE SCALE GENOMIC DNA]</scope>
    <source>
        <strain evidence="9 10">ET39</strain>
    </source>
</reference>
<gene>
    <name evidence="9" type="primary">radC</name>
    <name evidence="9" type="ORF">QUV96_09080</name>
</gene>
<evidence type="ECO:0000256" key="5">
    <source>
        <dbReference type="ARBA" id="ARBA00022833"/>
    </source>
</evidence>
<dbReference type="InterPro" id="IPR037518">
    <property type="entry name" value="MPN"/>
</dbReference>
<feature type="domain" description="MPN" evidence="8">
    <location>
        <begin position="101"/>
        <end position="223"/>
    </location>
</feature>
<comment type="caution">
    <text evidence="9">The sequence shown here is derived from an EMBL/GenBank/DDBJ whole genome shotgun (WGS) entry which is preliminary data.</text>
</comment>
<keyword evidence="3" id="KW-0479">Metal-binding</keyword>
<evidence type="ECO:0000313" key="9">
    <source>
        <dbReference type="EMBL" id="MDM8157789.1"/>
    </source>
</evidence>
<keyword evidence="10" id="KW-1185">Reference proteome</keyword>
<evidence type="ECO:0000256" key="6">
    <source>
        <dbReference type="ARBA" id="ARBA00023049"/>
    </source>
</evidence>
<proteinExistence type="inferred from homology"/>
<evidence type="ECO:0000256" key="3">
    <source>
        <dbReference type="ARBA" id="ARBA00022723"/>
    </source>
</evidence>
<dbReference type="PANTHER" id="PTHR30471:SF3">
    <property type="entry name" value="UPF0758 PROTEIN YEES-RELATED"/>
    <property type="match status" value="1"/>
</dbReference>
<dbReference type="Gene3D" id="3.40.140.10">
    <property type="entry name" value="Cytidine Deaminase, domain 2"/>
    <property type="match status" value="1"/>
</dbReference>
<dbReference type="PROSITE" id="PS50249">
    <property type="entry name" value="MPN"/>
    <property type="match status" value="1"/>
</dbReference>
<dbReference type="PANTHER" id="PTHR30471">
    <property type="entry name" value="DNA REPAIR PROTEIN RADC"/>
    <property type="match status" value="1"/>
</dbReference>
<dbReference type="Pfam" id="PF20582">
    <property type="entry name" value="UPF0758_N"/>
    <property type="match status" value="1"/>
</dbReference>
<evidence type="ECO:0000313" key="10">
    <source>
        <dbReference type="Proteomes" id="UP001529340"/>
    </source>
</evidence>
<evidence type="ECO:0000256" key="4">
    <source>
        <dbReference type="ARBA" id="ARBA00022801"/>
    </source>
</evidence>
<dbReference type="Pfam" id="PF04002">
    <property type="entry name" value="RadC"/>
    <property type="match status" value="1"/>
</dbReference>
<keyword evidence="5" id="KW-0862">Zinc</keyword>
<organism evidence="9 10">
    <name type="scientific">Amedibacillus dolichus</name>
    <dbReference type="NCBI Taxonomy" id="31971"/>
    <lineage>
        <taxon>Bacteria</taxon>
        <taxon>Bacillati</taxon>
        <taxon>Bacillota</taxon>
        <taxon>Erysipelotrichia</taxon>
        <taxon>Erysipelotrichales</taxon>
        <taxon>Erysipelotrichaceae</taxon>
        <taxon>Amedibacillus</taxon>
    </lineage>
</organism>
<dbReference type="NCBIfam" id="NF000642">
    <property type="entry name" value="PRK00024.1"/>
    <property type="match status" value="1"/>
</dbReference>
<comment type="similarity">
    <text evidence="1 7">Belongs to the UPF0758 family.</text>
</comment>
<dbReference type="CDD" id="cd08071">
    <property type="entry name" value="MPN_DUF2466"/>
    <property type="match status" value="1"/>
</dbReference>
<name>A0ABT7UDT1_9FIRM</name>
<accession>A0ABT7UDT1</accession>
<reference evidence="10" key="1">
    <citation type="submission" date="2023-06" db="EMBL/GenBank/DDBJ databases">
        <title>Identification and characterization of horizontal gene transfer across gut microbiota members of farm animals based on homology search.</title>
        <authorList>
            <person name="Zeman M."/>
            <person name="Kubasova T."/>
            <person name="Jahodarova E."/>
            <person name="Nykrynova M."/>
            <person name="Rychlik I."/>
        </authorList>
    </citation>
    <scope>NUCLEOTIDE SEQUENCE [LARGE SCALE GENOMIC DNA]</scope>
    <source>
        <strain evidence="10">ET39</strain>
    </source>
</reference>
<dbReference type="InterPro" id="IPR001405">
    <property type="entry name" value="UPF0758"/>
</dbReference>
<evidence type="ECO:0000256" key="1">
    <source>
        <dbReference type="ARBA" id="ARBA00010243"/>
    </source>
</evidence>
<dbReference type="EMBL" id="JAUDCG010000044">
    <property type="protein sequence ID" value="MDM8157789.1"/>
    <property type="molecule type" value="Genomic_DNA"/>
</dbReference>
<dbReference type="NCBIfam" id="TIGR00608">
    <property type="entry name" value="radc"/>
    <property type="match status" value="1"/>
</dbReference>
<reference evidence="9 10" key="3">
    <citation type="submission" date="2023-06" db="EMBL/GenBank/DDBJ databases">
        <authorList>
            <person name="Zeman M."/>
            <person name="Kubasova T."/>
            <person name="Jahodarova E."/>
            <person name="Nykrynova M."/>
            <person name="Rychlik I."/>
        </authorList>
    </citation>
    <scope>NUCLEOTIDE SEQUENCE [LARGE SCALE GENOMIC DNA]</scope>
    <source>
        <strain evidence="9 10">ET39</strain>
    </source>
</reference>
<dbReference type="InterPro" id="IPR025657">
    <property type="entry name" value="RadC_JAB"/>
</dbReference>